<keyword evidence="4" id="KW-0804">Transcription</keyword>
<keyword evidence="7" id="KW-1185">Reference proteome</keyword>
<sequence length="349" mass="37964">MDYKKTTTANTNKEMAMSDIATKAGVCKATVSRALNTPDRVSAKTREKVLKVVAEMGYTPNKLAAGLRQGKSRNIAIMLPDITNPYFSPVIRSIENVANQRGYSVVLNDTQDDPALERTFAGMVRTRQVDGIITNSSRIPFDVDPSKPLDEQLPPLVNASEFTELSGIPKVGVDNYQIGVEATEHLLKLGHTRIGVIAGPDTINSSQLREKGFRDAMVKAGVKVEEKLVFHGDFSSQSGVTGAQRLMQQRHRPTAIFCFGDLAAIGALHALRELEYRIPDDVSVISVDGIALGEYCAPPLTTIAQPMEQIGKTIATILLDLIDGKPPQQEVNILPHQLVVRKSTGPVPK</sequence>
<evidence type="ECO:0000256" key="4">
    <source>
        <dbReference type="ARBA" id="ARBA00023163"/>
    </source>
</evidence>
<dbReference type="PANTHER" id="PTHR30146">
    <property type="entry name" value="LACI-RELATED TRANSCRIPTIONAL REPRESSOR"/>
    <property type="match status" value="1"/>
</dbReference>
<protein>
    <recommendedName>
        <fullName evidence="5">HTH lacI-type domain-containing protein</fullName>
    </recommendedName>
</protein>
<dbReference type="OrthoDB" id="9798934at2"/>
<dbReference type="CDD" id="cd01392">
    <property type="entry name" value="HTH_LacI"/>
    <property type="match status" value="1"/>
</dbReference>
<dbReference type="PANTHER" id="PTHR30146:SF151">
    <property type="entry name" value="HTH-TYPE TRANSCRIPTIONAL REPRESSOR CYTR"/>
    <property type="match status" value="1"/>
</dbReference>
<evidence type="ECO:0000259" key="5">
    <source>
        <dbReference type="PROSITE" id="PS50932"/>
    </source>
</evidence>
<dbReference type="STRING" id="1656094.BFC18_05605"/>
<evidence type="ECO:0000313" key="7">
    <source>
        <dbReference type="Proteomes" id="UP000175691"/>
    </source>
</evidence>
<name>A0A1E7ZEI4_9ALTE</name>
<feature type="domain" description="HTH lacI-type" evidence="5">
    <location>
        <begin position="17"/>
        <end position="69"/>
    </location>
</feature>
<dbReference type="Gene3D" id="3.40.50.2300">
    <property type="match status" value="2"/>
</dbReference>
<dbReference type="PROSITE" id="PS50932">
    <property type="entry name" value="HTH_LACI_2"/>
    <property type="match status" value="1"/>
</dbReference>
<proteinExistence type="predicted"/>
<dbReference type="GO" id="GO:0003700">
    <property type="term" value="F:DNA-binding transcription factor activity"/>
    <property type="evidence" value="ECO:0007669"/>
    <property type="project" value="TreeGrafter"/>
</dbReference>
<dbReference type="InterPro" id="IPR010982">
    <property type="entry name" value="Lambda_DNA-bd_dom_sf"/>
</dbReference>
<dbReference type="SUPFAM" id="SSF47413">
    <property type="entry name" value="lambda repressor-like DNA-binding domains"/>
    <property type="match status" value="1"/>
</dbReference>
<comment type="caution">
    <text evidence="6">The sequence shown here is derived from an EMBL/GenBank/DDBJ whole genome shotgun (WGS) entry which is preliminary data.</text>
</comment>
<dbReference type="Pfam" id="PF13377">
    <property type="entry name" value="Peripla_BP_3"/>
    <property type="match status" value="1"/>
</dbReference>
<dbReference type="AlphaFoldDB" id="A0A1E7ZEI4"/>
<dbReference type="CDD" id="cd06284">
    <property type="entry name" value="PBP1_LacI-like"/>
    <property type="match status" value="1"/>
</dbReference>
<accession>A0A1E7ZEI4</accession>
<evidence type="ECO:0000256" key="2">
    <source>
        <dbReference type="ARBA" id="ARBA00023015"/>
    </source>
</evidence>
<dbReference type="GO" id="GO:0000976">
    <property type="term" value="F:transcription cis-regulatory region binding"/>
    <property type="evidence" value="ECO:0007669"/>
    <property type="project" value="TreeGrafter"/>
</dbReference>
<dbReference type="SMART" id="SM00354">
    <property type="entry name" value="HTH_LACI"/>
    <property type="match status" value="1"/>
</dbReference>
<dbReference type="InterPro" id="IPR000843">
    <property type="entry name" value="HTH_LacI"/>
</dbReference>
<evidence type="ECO:0000313" key="6">
    <source>
        <dbReference type="EMBL" id="OFC71919.1"/>
    </source>
</evidence>
<evidence type="ECO:0000256" key="3">
    <source>
        <dbReference type="ARBA" id="ARBA00023125"/>
    </source>
</evidence>
<reference evidence="6 7" key="1">
    <citation type="submission" date="2016-08" db="EMBL/GenBank/DDBJ databases">
        <authorList>
            <person name="Seilhamer J.J."/>
        </authorList>
    </citation>
    <scope>NUCLEOTIDE SEQUENCE [LARGE SCALE GENOMIC DNA]</scope>
    <source>
        <strain evidence="6 7">KCTC 42603</strain>
    </source>
</reference>
<dbReference type="EMBL" id="MDHN01000009">
    <property type="protein sequence ID" value="OFC71919.1"/>
    <property type="molecule type" value="Genomic_DNA"/>
</dbReference>
<keyword evidence="1" id="KW-0678">Repressor</keyword>
<dbReference type="Pfam" id="PF00356">
    <property type="entry name" value="LacI"/>
    <property type="match status" value="1"/>
</dbReference>
<dbReference type="Gene3D" id="1.10.260.40">
    <property type="entry name" value="lambda repressor-like DNA-binding domains"/>
    <property type="match status" value="1"/>
</dbReference>
<dbReference type="InterPro" id="IPR046335">
    <property type="entry name" value="LacI/GalR-like_sensor"/>
</dbReference>
<keyword evidence="2" id="KW-0805">Transcription regulation</keyword>
<dbReference type="SUPFAM" id="SSF53822">
    <property type="entry name" value="Periplasmic binding protein-like I"/>
    <property type="match status" value="1"/>
</dbReference>
<dbReference type="RefSeq" id="WP_070123969.1">
    <property type="nucleotide sequence ID" value="NZ_MDHN01000009.1"/>
</dbReference>
<gene>
    <name evidence="6" type="ORF">BFC18_05605</name>
</gene>
<dbReference type="InterPro" id="IPR028082">
    <property type="entry name" value="Peripla_BP_I"/>
</dbReference>
<organism evidence="6 7">
    <name type="scientific">Alteromonas confluentis</name>
    <dbReference type="NCBI Taxonomy" id="1656094"/>
    <lineage>
        <taxon>Bacteria</taxon>
        <taxon>Pseudomonadati</taxon>
        <taxon>Pseudomonadota</taxon>
        <taxon>Gammaproteobacteria</taxon>
        <taxon>Alteromonadales</taxon>
        <taxon>Alteromonadaceae</taxon>
        <taxon>Alteromonas/Salinimonas group</taxon>
        <taxon>Alteromonas</taxon>
    </lineage>
</organism>
<keyword evidence="3" id="KW-0238">DNA-binding</keyword>
<dbReference type="Proteomes" id="UP000175691">
    <property type="component" value="Unassembled WGS sequence"/>
</dbReference>
<evidence type="ECO:0000256" key="1">
    <source>
        <dbReference type="ARBA" id="ARBA00022491"/>
    </source>
</evidence>